<dbReference type="EMBL" id="GGFM01010931">
    <property type="protein sequence ID" value="MBW31682.1"/>
    <property type="molecule type" value="Transcribed_RNA"/>
</dbReference>
<sequence>MHPMLEIARTRDLWLFLLLRKHADPRPVGVCFSSSGQSTSLRWPLRGGQGHAEYFLRGFLSTNFTSHWQQQHKQ</sequence>
<accession>A0A2M3ZT64</accession>
<protein>
    <submittedName>
        <fullName evidence="1">Putative secreted peptide</fullName>
    </submittedName>
</protein>
<proteinExistence type="predicted"/>
<reference evidence="1" key="1">
    <citation type="submission" date="2018-01" db="EMBL/GenBank/DDBJ databases">
        <title>An insight into the sialome of Amazonian anophelines.</title>
        <authorList>
            <person name="Ribeiro J.M."/>
            <person name="Scarpassa V."/>
            <person name="Calvo E."/>
        </authorList>
    </citation>
    <scope>NUCLEOTIDE SEQUENCE</scope>
    <source>
        <tissue evidence="1">Salivary glands</tissue>
    </source>
</reference>
<organism evidence="1">
    <name type="scientific">Anopheles braziliensis</name>
    <dbReference type="NCBI Taxonomy" id="58242"/>
    <lineage>
        <taxon>Eukaryota</taxon>
        <taxon>Metazoa</taxon>
        <taxon>Ecdysozoa</taxon>
        <taxon>Arthropoda</taxon>
        <taxon>Hexapoda</taxon>
        <taxon>Insecta</taxon>
        <taxon>Pterygota</taxon>
        <taxon>Neoptera</taxon>
        <taxon>Endopterygota</taxon>
        <taxon>Diptera</taxon>
        <taxon>Nematocera</taxon>
        <taxon>Culicoidea</taxon>
        <taxon>Culicidae</taxon>
        <taxon>Anophelinae</taxon>
        <taxon>Anopheles</taxon>
    </lineage>
</organism>
<dbReference type="AlphaFoldDB" id="A0A2M3ZT64"/>
<name>A0A2M3ZT64_9DIPT</name>
<evidence type="ECO:0000313" key="1">
    <source>
        <dbReference type="EMBL" id="MBW31682.1"/>
    </source>
</evidence>